<evidence type="ECO:0000256" key="1">
    <source>
        <dbReference type="ARBA" id="ARBA00022475"/>
    </source>
</evidence>
<proteinExistence type="predicted"/>
<feature type="transmembrane region" description="Helical" evidence="8">
    <location>
        <begin position="29"/>
        <end position="47"/>
    </location>
</feature>
<evidence type="ECO:0000256" key="2">
    <source>
        <dbReference type="ARBA" id="ARBA00022654"/>
    </source>
</evidence>
<comment type="caution">
    <text evidence="9">The sequence shown here is derived from an EMBL/GenBank/DDBJ whole genome shotgun (WGS) entry which is preliminary data.</text>
</comment>
<dbReference type="EMBL" id="BALG01000464">
    <property type="protein sequence ID" value="GAC44350.1"/>
    <property type="molecule type" value="Genomic_DNA"/>
</dbReference>
<keyword evidence="3" id="KW-0645">Protease</keyword>
<protein>
    <submittedName>
        <fullName evidence="9">Membrane protein</fullName>
    </submittedName>
</protein>
<evidence type="ECO:0000256" key="6">
    <source>
        <dbReference type="ARBA" id="ARBA00022989"/>
    </source>
</evidence>
<evidence type="ECO:0000256" key="7">
    <source>
        <dbReference type="ARBA" id="ARBA00023136"/>
    </source>
</evidence>
<keyword evidence="4 8" id="KW-0812">Transmembrane</keyword>
<evidence type="ECO:0000256" key="4">
    <source>
        <dbReference type="ARBA" id="ARBA00022692"/>
    </source>
</evidence>
<accession>M9LLY9</accession>
<reference evidence="9 10" key="1">
    <citation type="submission" date="2012-10" db="EMBL/GenBank/DDBJ databases">
        <title>Draft Genome Sequence of Paenibacillus popilliae ATCC 14706T.</title>
        <authorList>
            <person name="Iiyama K."/>
            <person name="Mori K."/>
            <person name="Mon H."/>
            <person name="Chieda Y."/>
            <person name="Lee J.M."/>
            <person name="Kusakabe T."/>
            <person name="Tashiro K."/>
            <person name="Asano S."/>
            <person name="Yasunaga-Aoki C."/>
            <person name="Shimizu S."/>
        </authorList>
    </citation>
    <scope>NUCLEOTIDE SEQUENCE [LARGE SCALE GENOMIC DNA]</scope>
    <source>
        <strain evidence="9 10">ATCC 14706</strain>
    </source>
</reference>
<feature type="transmembrane region" description="Helical" evidence="8">
    <location>
        <begin position="54"/>
        <end position="72"/>
    </location>
</feature>
<keyword evidence="6 8" id="KW-1133">Transmembrane helix</keyword>
<dbReference type="Pfam" id="PF04647">
    <property type="entry name" value="AgrB"/>
    <property type="match status" value="1"/>
</dbReference>
<dbReference type="GO" id="GO:0009372">
    <property type="term" value="P:quorum sensing"/>
    <property type="evidence" value="ECO:0007669"/>
    <property type="project" value="UniProtKB-KW"/>
</dbReference>
<keyword evidence="1" id="KW-1003">Cell membrane</keyword>
<dbReference type="GO" id="GO:0008233">
    <property type="term" value="F:peptidase activity"/>
    <property type="evidence" value="ECO:0007669"/>
    <property type="project" value="UniProtKB-KW"/>
</dbReference>
<sequence>MIEGLANKIALRIKEADPEGSTSIEVMEYALGVIFNLIFTVFLSCLIGWMTGKLIDTMIAVVGFGTLRYFSGGEHMKSLTACTIISTAIFSIVPYIAINSSLVVIFTGIATIIMILFSPNICEDTINPTLPNSALKAVSVLIVLTNFYLQSSTLILVFLIQAMLILPMRGGGSHEKGYS</sequence>
<keyword evidence="5" id="KW-0378">Hydrolase</keyword>
<evidence type="ECO:0000256" key="8">
    <source>
        <dbReference type="SAM" id="Phobius"/>
    </source>
</evidence>
<evidence type="ECO:0000256" key="5">
    <source>
        <dbReference type="ARBA" id="ARBA00022801"/>
    </source>
</evidence>
<keyword evidence="10" id="KW-1185">Reference proteome</keyword>
<dbReference type="RefSeq" id="WP_006288166.1">
    <property type="nucleotide sequence ID" value="NZ_BALG01000464.1"/>
</dbReference>
<keyword evidence="7 8" id="KW-0472">Membrane</keyword>
<feature type="transmembrane region" description="Helical" evidence="8">
    <location>
        <begin position="102"/>
        <end position="121"/>
    </location>
</feature>
<feature type="transmembrane region" description="Helical" evidence="8">
    <location>
        <begin position="141"/>
        <end position="166"/>
    </location>
</feature>
<evidence type="ECO:0000313" key="9">
    <source>
        <dbReference type="EMBL" id="GAC44350.1"/>
    </source>
</evidence>
<dbReference type="GO" id="GO:0016020">
    <property type="term" value="C:membrane"/>
    <property type="evidence" value="ECO:0007669"/>
    <property type="project" value="InterPro"/>
</dbReference>
<evidence type="ECO:0000313" key="10">
    <source>
        <dbReference type="Proteomes" id="UP000029453"/>
    </source>
</evidence>
<organism evidence="9 10">
    <name type="scientific">Paenibacillus popilliae ATCC 14706</name>
    <dbReference type="NCBI Taxonomy" id="1212764"/>
    <lineage>
        <taxon>Bacteria</taxon>
        <taxon>Bacillati</taxon>
        <taxon>Bacillota</taxon>
        <taxon>Bacilli</taxon>
        <taxon>Bacillales</taxon>
        <taxon>Paenibacillaceae</taxon>
        <taxon>Paenibacillus</taxon>
    </lineage>
</organism>
<name>M9LLY9_PAEPP</name>
<evidence type="ECO:0000256" key="3">
    <source>
        <dbReference type="ARBA" id="ARBA00022670"/>
    </source>
</evidence>
<dbReference type="GO" id="GO:0006508">
    <property type="term" value="P:proteolysis"/>
    <property type="evidence" value="ECO:0007669"/>
    <property type="project" value="UniProtKB-KW"/>
</dbReference>
<dbReference type="OrthoDB" id="2666767at2"/>
<gene>
    <name evidence="9" type="ORF">PPOP_3754</name>
</gene>
<dbReference type="SMART" id="SM00793">
    <property type="entry name" value="AgrB"/>
    <property type="match status" value="1"/>
</dbReference>
<dbReference type="AlphaFoldDB" id="M9LLY9"/>
<dbReference type="InterPro" id="IPR006741">
    <property type="entry name" value="AgrB"/>
</dbReference>
<dbReference type="Proteomes" id="UP000029453">
    <property type="component" value="Unassembled WGS sequence"/>
</dbReference>
<keyword evidence="2" id="KW-0673">Quorum sensing</keyword>